<sequence>MYENQSDDHSSRLMNQFRFYHGGSSLQEHGFRTDWAERAGQTVFQNVETPTHNNIVAFLNLALFWYSQGLWRRSFVHGANAFSTTHILGLGREKARNDKSFESEEIHVQYLHQMHSRNHIVLEDEPRYLDPSKLKGFRVTALHARQSILSHNGILWARGEGCAEQGEEVYDLGVQDDAGTDSPNVSSTVTMEGSHAPTAGSLWSQLHTPPNEEVQQGVSAPNLGHADVAIHQDDISLQDTDFFYPFLDSEMFNTGSDGEVPDFSAYGGGTFGLGEFGA</sequence>
<evidence type="ECO:0000313" key="2">
    <source>
        <dbReference type="Proteomes" id="UP001316803"/>
    </source>
</evidence>
<protein>
    <submittedName>
        <fullName evidence="1">Uncharacterized protein</fullName>
    </submittedName>
</protein>
<proteinExistence type="predicted"/>
<dbReference type="EMBL" id="JAKLMC020000016">
    <property type="protein sequence ID" value="KAK5952297.1"/>
    <property type="molecule type" value="Genomic_DNA"/>
</dbReference>
<reference evidence="1 2" key="1">
    <citation type="submission" date="2022-12" db="EMBL/GenBank/DDBJ databases">
        <title>Genomic features and morphological characterization of a novel Knufia sp. strain isolated from spacecraft assembly facility.</title>
        <authorList>
            <person name="Teixeira M."/>
            <person name="Chander A.M."/>
            <person name="Stajich J.E."/>
            <person name="Venkateswaran K."/>
        </authorList>
    </citation>
    <scope>NUCLEOTIDE SEQUENCE [LARGE SCALE GENOMIC DNA]</scope>
    <source>
        <strain evidence="1 2">FJI-L2-BK-P2</strain>
    </source>
</reference>
<comment type="caution">
    <text evidence="1">The sequence shown here is derived from an EMBL/GenBank/DDBJ whole genome shotgun (WGS) entry which is preliminary data.</text>
</comment>
<keyword evidence="2" id="KW-1185">Reference proteome</keyword>
<name>A0AAN8ILL8_9EURO</name>
<gene>
    <name evidence="1" type="ORF">OHC33_006770</name>
</gene>
<dbReference type="AlphaFoldDB" id="A0AAN8ILL8"/>
<organism evidence="1 2">
    <name type="scientific">Knufia fluminis</name>
    <dbReference type="NCBI Taxonomy" id="191047"/>
    <lineage>
        <taxon>Eukaryota</taxon>
        <taxon>Fungi</taxon>
        <taxon>Dikarya</taxon>
        <taxon>Ascomycota</taxon>
        <taxon>Pezizomycotina</taxon>
        <taxon>Eurotiomycetes</taxon>
        <taxon>Chaetothyriomycetidae</taxon>
        <taxon>Chaetothyriales</taxon>
        <taxon>Trichomeriaceae</taxon>
        <taxon>Knufia</taxon>
    </lineage>
</organism>
<evidence type="ECO:0000313" key="1">
    <source>
        <dbReference type="EMBL" id="KAK5952297.1"/>
    </source>
</evidence>
<dbReference type="Proteomes" id="UP001316803">
    <property type="component" value="Unassembled WGS sequence"/>
</dbReference>
<accession>A0AAN8ILL8</accession>